<dbReference type="NCBIfam" id="TIGR00967">
    <property type="entry name" value="3a0501s007"/>
    <property type="match status" value="1"/>
</dbReference>
<name>A0ABS2MR18_9FIRM</name>
<comment type="subunit">
    <text evidence="9">Component of the Sec protein translocase complex. Heterotrimer consisting of SecY, SecE and SecG subunits. The heterotrimers can form oligomers, although 1 heterotrimer is thought to be able to translocate proteins. Interacts with the ribosome. Interacts with SecDF, and other proteins may be involved. Interacts with SecA.</text>
</comment>
<keyword evidence="9" id="KW-1003">Cell membrane</keyword>
<dbReference type="Pfam" id="PF00344">
    <property type="entry name" value="SecY"/>
    <property type="match status" value="1"/>
</dbReference>
<dbReference type="InterPro" id="IPR023201">
    <property type="entry name" value="SecY_dom_sf"/>
</dbReference>
<evidence type="ECO:0000256" key="3">
    <source>
        <dbReference type="ARBA" id="ARBA00022448"/>
    </source>
</evidence>
<evidence type="ECO:0000256" key="8">
    <source>
        <dbReference type="ARBA" id="ARBA00023136"/>
    </source>
</evidence>
<keyword evidence="7 9" id="KW-0811">Translocation</keyword>
<feature type="transmembrane region" description="Helical" evidence="9">
    <location>
        <begin position="262"/>
        <end position="282"/>
    </location>
</feature>
<gene>
    <name evidence="9" type="primary">secY</name>
    <name evidence="11" type="ORF">JOC49_001356</name>
</gene>
<dbReference type="HAMAP" id="MF_01465">
    <property type="entry name" value="SecY"/>
    <property type="match status" value="1"/>
</dbReference>
<comment type="similarity">
    <text evidence="2 9 10">Belongs to the SecY/SEC61-alpha family.</text>
</comment>
<comment type="caution">
    <text evidence="9">Lacks conserved residue(s) required for the propagation of feature annotation.</text>
</comment>
<feature type="transmembrane region" description="Helical" evidence="9">
    <location>
        <begin position="206"/>
        <end position="227"/>
    </location>
</feature>
<comment type="subcellular location">
    <subcellularLocation>
        <location evidence="9">Cell membrane</location>
        <topology evidence="9">Multi-pass membrane protein</topology>
    </subcellularLocation>
    <subcellularLocation>
        <location evidence="1">Membrane</location>
        <topology evidence="1">Multi-pass membrane protein</topology>
    </subcellularLocation>
</comment>
<evidence type="ECO:0000313" key="11">
    <source>
        <dbReference type="EMBL" id="MBM7561815.1"/>
    </source>
</evidence>
<evidence type="ECO:0000313" key="12">
    <source>
        <dbReference type="Proteomes" id="UP000767854"/>
    </source>
</evidence>
<keyword evidence="5 9" id="KW-0653">Protein transport</keyword>
<evidence type="ECO:0000256" key="7">
    <source>
        <dbReference type="ARBA" id="ARBA00023010"/>
    </source>
</evidence>
<keyword evidence="6 9" id="KW-1133">Transmembrane helix</keyword>
<proteinExistence type="inferred from homology"/>
<dbReference type="InterPro" id="IPR030659">
    <property type="entry name" value="SecY_CS"/>
</dbReference>
<dbReference type="RefSeq" id="WP_204663684.1">
    <property type="nucleotide sequence ID" value="NZ_JAFBDT010000008.1"/>
</dbReference>
<evidence type="ECO:0000256" key="9">
    <source>
        <dbReference type="HAMAP-Rule" id="MF_01465"/>
    </source>
</evidence>
<keyword evidence="3 9" id="KW-0813">Transport</keyword>
<dbReference type="SUPFAM" id="SSF103491">
    <property type="entry name" value="Preprotein translocase SecY subunit"/>
    <property type="match status" value="1"/>
</dbReference>
<feature type="transmembrane region" description="Helical" evidence="9">
    <location>
        <begin position="145"/>
        <end position="165"/>
    </location>
</feature>
<evidence type="ECO:0000256" key="4">
    <source>
        <dbReference type="ARBA" id="ARBA00022692"/>
    </source>
</evidence>
<feature type="transmembrane region" description="Helical" evidence="9">
    <location>
        <begin position="70"/>
        <end position="97"/>
    </location>
</feature>
<keyword evidence="8 9" id="KW-0472">Membrane</keyword>
<dbReference type="PANTHER" id="PTHR10906">
    <property type="entry name" value="SECY/SEC61-ALPHA FAMILY MEMBER"/>
    <property type="match status" value="1"/>
</dbReference>
<reference evidence="11 12" key="1">
    <citation type="submission" date="2021-01" db="EMBL/GenBank/DDBJ databases">
        <title>Genomic Encyclopedia of Type Strains, Phase IV (KMG-IV): sequencing the most valuable type-strain genomes for metagenomic binning, comparative biology and taxonomic classification.</title>
        <authorList>
            <person name="Goeker M."/>
        </authorList>
    </citation>
    <scope>NUCLEOTIDE SEQUENCE [LARGE SCALE GENOMIC DNA]</scope>
    <source>
        <strain evidence="11 12">DSM 24436</strain>
    </source>
</reference>
<evidence type="ECO:0000256" key="6">
    <source>
        <dbReference type="ARBA" id="ARBA00022989"/>
    </source>
</evidence>
<dbReference type="InterPro" id="IPR002208">
    <property type="entry name" value="SecY/SEC61-alpha"/>
</dbReference>
<feature type="transmembrane region" description="Helical" evidence="9">
    <location>
        <begin position="177"/>
        <end position="200"/>
    </location>
</feature>
<comment type="caution">
    <text evidence="11">The sequence shown here is derived from an EMBL/GenBank/DDBJ whole genome shotgun (WGS) entry which is preliminary data.</text>
</comment>
<organism evidence="11 12">
    <name type="scientific">Fusibacter tunisiensis</name>
    <dbReference type="NCBI Taxonomy" id="1008308"/>
    <lineage>
        <taxon>Bacteria</taxon>
        <taxon>Bacillati</taxon>
        <taxon>Bacillota</taxon>
        <taxon>Clostridia</taxon>
        <taxon>Eubacteriales</taxon>
        <taxon>Eubacteriales Family XII. Incertae Sedis</taxon>
        <taxon>Fusibacter</taxon>
    </lineage>
</organism>
<feature type="transmembrane region" description="Helical" evidence="9">
    <location>
        <begin position="360"/>
        <end position="380"/>
    </location>
</feature>
<feature type="transmembrane region" description="Helical" evidence="9">
    <location>
        <begin position="117"/>
        <end position="139"/>
    </location>
</feature>
<evidence type="ECO:0000256" key="5">
    <source>
        <dbReference type="ARBA" id="ARBA00022927"/>
    </source>
</evidence>
<accession>A0ABS2MR18</accession>
<sequence>MFSTLRNAWKIPDLRNRILYTFAMIAIFRLGSAVPVPGIDSTRLAAAFANSEDGLLGLFNLMSGGNFKTFTIFALGISPYITASIVLNLLQIAFPALEALAKEGEEGRKKIARYTRYLTVVLALIQGIGFSLGYFQNFFIKPGAWSTFIAVLTLTAGTAFLMYLGEKITEKGIGNGISLFIFAGIVASVPSATLSIFANLRIGQMNIIQVALFLLFALIIVMGIIFIQQGSRKIPVQYAKRVVGRKMYGGQSTHIPLKVNQAGVIPVIFAISILMFPATIATFFPGSGFSNFVSNYLDQTTIIYNLLYALLIIFFTFFYTNVTFNPVEVADRLKTNGGFIPGIRPGRPTSEYLTKSLNKISIVGAIFLAVIAILPNFLGAVTNTQFSFGGTSVLIVVSVALETMKQIEAQMLMRHYEGFLN</sequence>
<dbReference type="Gene3D" id="1.10.3370.10">
    <property type="entry name" value="SecY subunit domain"/>
    <property type="match status" value="1"/>
</dbReference>
<evidence type="ECO:0000256" key="2">
    <source>
        <dbReference type="ARBA" id="ARBA00005751"/>
    </source>
</evidence>
<dbReference type="PROSITE" id="PS00756">
    <property type="entry name" value="SECY_2"/>
    <property type="match status" value="1"/>
</dbReference>
<evidence type="ECO:0000256" key="1">
    <source>
        <dbReference type="ARBA" id="ARBA00004141"/>
    </source>
</evidence>
<protein>
    <recommendedName>
        <fullName evidence="9">Protein translocase subunit SecY</fullName>
    </recommendedName>
</protein>
<dbReference type="InterPro" id="IPR026593">
    <property type="entry name" value="SecY"/>
</dbReference>
<comment type="function">
    <text evidence="9">The central subunit of the protein translocation channel SecYEG. Consists of two halves formed by TMs 1-5 and 6-10. These two domains form a lateral gate at the front which open onto the bilayer between TMs 2 and 7, and are clamped together by SecE at the back. The channel is closed by both a pore ring composed of hydrophobic SecY resides and a short helix (helix 2A) on the extracellular side of the membrane which forms a plug. The plug probably moves laterally to allow the channel to open. The ring and the pore may move independently.</text>
</comment>
<keyword evidence="12" id="KW-1185">Reference proteome</keyword>
<feature type="transmembrane region" description="Helical" evidence="9">
    <location>
        <begin position="302"/>
        <end position="324"/>
    </location>
</feature>
<dbReference type="PIRSF" id="PIRSF004557">
    <property type="entry name" value="SecY"/>
    <property type="match status" value="1"/>
</dbReference>
<keyword evidence="4 9" id="KW-0812">Transmembrane</keyword>
<dbReference type="PRINTS" id="PR00303">
    <property type="entry name" value="SECYTRNLCASE"/>
</dbReference>
<evidence type="ECO:0000256" key="10">
    <source>
        <dbReference type="RuleBase" id="RU004349"/>
    </source>
</evidence>
<dbReference type="Proteomes" id="UP000767854">
    <property type="component" value="Unassembled WGS sequence"/>
</dbReference>
<dbReference type="EMBL" id="JAFBDT010000008">
    <property type="protein sequence ID" value="MBM7561815.1"/>
    <property type="molecule type" value="Genomic_DNA"/>
</dbReference>